<feature type="transmembrane region" description="Helical" evidence="1">
    <location>
        <begin position="155"/>
        <end position="178"/>
    </location>
</feature>
<evidence type="ECO:0008006" key="4">
    <source>
        <dbReference type="Google" id="ProtNLM"/>
    </source>
</evidence>
<sequence>MKTPNCRCPMKTTKVAEINSSDEEEFRCYKQECRQSRSINNSIFVSSKMTLHKIVVYAFLVKMTKVYSSKENMKRGNYSNTIGCFEVLSEQIIGKNIFYVEIVEDRTESTLVPIIQRRIWPYKRMISDGWKAYLKLEAKTPLLCLHSDAKIVGRIYLRLLVVFCHICIEIVQLIFHWATQRSIKHSNLLQDVSKLIKFDWFNHCREVCRRRNFTFFKNPRLGNGNEHRINCQTPDIVIQIDGTLLKHTPEEIEERKDINENGQLGSSRNQGRRITGPWIFGFEQESFLRIIRGNVTRGSIIWSDMWPAYMQIGQDGDGLIHESVNHSKRFVIEHGVHAQNIERDG</sequence>
<dbReference type="InterPro" id="IPR053164">
    <property type="entry name" value="IS1016-like_transposase"/>
</dbReference>
<dbReference type="Proteomes" id="UP000031668">
    <property type="component" value="Unassembled WGS sequence"/>
</dbReference>
<dbReference type="PANTHER" id="PTHR47163">
    <property type="entry name" value="DDE_TNP_IS1595 DOMAIN-CONTAINING PROTEIN"/>
    <property type="match status" value="1"/>
</dbReference>
<dbReference type="PANTHER" id="PTHR47163:SF2">
    <property type="entry name" value="SI:DKEY-17M8.2"/>
    <property type="match status" value="1"/>
</dbReference>
<gene>
    <name evidence="2" type="ORF">RF11_14194</name>
</gene>
<comment type="caution">
    <text evidence="2">The sequence shown here is derived from an EMBL/GenBank/DDBJ whole genome shotgun (WGS) entry which is preliminary data.</text>
</comment>
<evidence type="ECO:0000313" key="2">
    <source>
        <dbReference type="EMBL" id="KII73777.1"/>
    </source>
</evidence>
<keyword evidence="1" id="KW-0472">Membrane</keyword>
<organism evidence="2 3">
    <name type="scientific">Thelohanellus kitauei</name>
    <name type="common">Myxosporean</name>
    <dbReference type="NCBI Taxonomy" id="669202"/>
    <lineage>
        <taxon>Eukaryota</taxon>
        <taxon>Metazoa</taxon>
        <taxon>Cnidaria</taxon>
        <taxon>Myxozoa</taxon>
        <taxon>Myxosporea</taxon>
        <taxon>Bivalvulida</taxon>
        <taxon>Platysporina</taxon>
        <taxon>Myxobolidae</taxon>
        <taxon>Thelohanellus</taxon>
    </lineage>
</organism>
<keyword evidence="1" id="KW-0812">Transmembrane</keyword>
<proteinExistence type="predicted"/>
<accession>A0A0C2NIC6</accession>
<evidence type="ECO:0000313" key="3">
    <source>
        <dbReference type="Proteomes" id="UP000031668"/>
    </source>
</evidence>
<reference evidence="2 3" key="1">
    <citation type="journal article" date="2014" name="Genome Biol. Evol.">
        <title>The genome of the myxosporean Thelohanellus kitauei shows adaptations to nutrient acquisition within its fish host.</title>
        <authorList>
            <person name="Yang Y."/>
            <person name="Xiong J."/>
            <person name="Zhou Z."/>
            <person name="Huo F."/>
            <person name="Miao W."/>
            <person name="Ran C."/>
            <person name="Liu Y."/>
            <person name="Zhang J."/>
            <person name="Feng J."/>
            <person name="Wang M."/>
            <person name="Wang M."/>
            <person name="Wang L."/>
            <person name="Yao B."/>
        </authorList>
    </citation>
    <scope>NUCLEOTIDE SEQUENCE [LARGE SCALE GENOMIC DNA]</scope>
    <source>
        <strain evidence="2">Wuqing</strain>
    </source>
</reference>
<protein>
    <recommendedName>
        <fullName evidence="4">ISXO2-like transposase domain-containing protein</fullName>
    </recommendedName>
</protein>
<keyword evidence="1" id="KW-1133">Transmembrane helix</keyword>
<dbReference type="AlphaFoldDB" id="A0A0C2NIC6"/>
<evidence type="ECO:0000256" key="1">
    <source>
        <dbReference type="SAM" id="Phobius"/>
    </source>
</evidence>
<name>A0A0C2NIC6_THEKT</name>
<keyword evidence="3" id="KW-1185">Reference proteome</keyword>
<dbReference type="OrthoDB" id="10039643at2759"/>
<dbReference type="EMBL" id="JWZT01000681">
    <property type="protein sequence ID" value="KII73777.1"/>
    <property type="molecule type" value="Genomic_DNA"/>
</dbReference>